<feature type="transmembrane region" description="Helical" evidence="5">
    <location>
        <begin position="324"/>
        <end position="345"/>
    </location>
</feature>
<feature type="transmembrane region" description="Helical" evidence="5">
    <location>
        <begin position="151"/>
        <end position="169"/>
    </location>
</feature>
<evidence type="ECO:0000313" key="7">
    <source>
        <dbReference type="EMBL" id="VXA97949.1"/>
    </source>
</evidence>
<evidence type="ECO:0000256" key="3">
    <source>
        <dbReference type="ARBA" id="ARBA00022989"/>
    </source>
</evidence>
<dbReference type="SUPFAM" id="SSF52091">
    <property type="entry name" value="SpoIIaa-like"/>
    <property type="match status" value="1"/>
</dbReference>
<dbReference type="GO" id="GO:0016020">
    <property type="term" value="C:membrane"/>
    <property type="evidence" value="ECO:0007669"/>
    <property type="project" value="UniProtKB-SubCell"/>
</dbReference>
<evidence type="ECO:0000256" key="2">
    <source>
        <dbReference type="ARBA" id="ARBA00022692"/>
    </source>
</evidence>
<dbReference type="PROSITE" id="PS01130">
    <property type="entry name" value="SLC26A"/>
    <property type="match status" value="1"/>
</dbReference>
<dbReference type="EMBL" id="CABWMC010000001">
    <property type="protein sequence ID" value="VXA97949.1"/>
    <property type="molecule type" value="Genomic_DNA"/>
</dbReference>
<dbReference type="GO" id="GO:0008271">
    <property type="term" value="F:secondary active sulfate transmembrane transporter activity"/>
    <property type="evidence" value="ECO:0007669"/>
    <property type="project" value="InterPro"/>
</dbReference>
<keyword evidence="4 5" id="KW-0472">Membrane</keyword>
<feature type="transmembrane region" description="Helical" evidence="5">
    <location>
        <begin position="53"/>
        <end position="69"/>
    </location>
</feature>
<keyword evidence="2 5" id="KW-0812">Transmembrane</keyword>
<dbReference type="Pfam" id="PF01740">
    <property type="entry name" value="STAS"/>
    <property type="match status" value="1"/>
</dbReference>
<dbReference type="CDD" id="cd07042">
    <property type="entry name" value="STAS_SulP_like_sulfate_transporter"/>
    <property type="match status" value="1"/>
</dbReference>
<dbReference type="AlphaFoldDB" id="A0A653LZI5"/>
<dbReference type="InterPro" id="IPR036513">
    <property type="entry name" value="STAS_dom_sf"/>
</dbReference>
<evidence type="ECO:0000256" key="4">
    <source>
        <dbReference type="ARBA" id="ARBA00023136"/>
    </source>
</evidence>
<feature type="transmembrane region" description="Helical" evidence="5">
    <location>
        <begin position="268"/>
        <end position="287"/>
    </location>
</feature>
<dbReference type="Proteomes" id="UP000437562">
    <property type="component" value="Unassembled WGS sequence"/>
</dbReference>
<protein>
    <submittedName>
        <fullName evidence="7">Putative permease</fullName>
    </submittedName>
</protein>
<dbReference type="Pfam" id="PF00916">
    <property type="entry name" value="Sulfate_transp"/>
    <property type="match status" value="2"/>
</dbReference>
<organism evidence="7 8">
    <name type="scientific">Bacillus mycoides</name>
    <dbReference type="NCBI Taxonomy" id="1405"/>
    <lineage>
        <taxon>Bacteria</taxon>
        <taxon>Bacillati</taxon>
        <taxon>Bacillota</taxon>
        <taxon>Bacilli</taxon>
        <taxon>Bacillales</taxon>
        <taxon>Bacillaceae</taxon>
        <taxon>Bacillus</taxon>
        <taxon>Bacillus cereus group</taxon>
    </lineage>
</organism>
<dbReference type="PANTHER" id="PTHR43310">
    <property type="entry name" value="SULFATE TRANSPORTER YBAR-RELATED"/>
    <property type="match status" value="1"/>
</dbReference>
<proteinExistence type="predicted"/>
<name>A0A653LZI5_BACMY</name>
<feature type="transmembrane region" description="Helical" evidence="5">
    <location>
        <begin position="176"/>
        <end position="197"/>
    </location>
</feature>
<evidence type="ECO:0000259" key="6">
    <source>
        <dbReference type="PROSITE" id="PS50801"/>
    </source>
</evidence>
<evidence type="ECO:0000313" key="8">
    <source>
        <dbReference type="Proteomes" id="UP000437562"/>
    </source>
</evidence>
<dbReference type="InterPro" id="IPR052706">
    <property type="entry name" value="Membrane-Transporter-like"/>
</dbReference>
<accession>A0A653LZI5</accession>
<gene>
    <name evidence="7" type="primary">ybaR</name>
    <name evidence="7" type="ORF">BACI71_10125</name>
</gene>
<feature type="transmembrane region" description="Helical" evidence="5">
    <location>
        <begin position="127"/>
        <end position="145"/>
    </location>
</feature>
<feature type="transmembrane region" description="Helical" evidence="5">
    <location>
        <begin position="357"/>
        <end position="390"/>
    </location>
</feature>
<comment type="subcellular location">
    <subcellularLocation>
        <location evidence="1">Membrane</location>
        <topology evidence="1">Multi-pass membrane protein</topology>
    </subcellularLocation>
</comment>
<evidence type="ECO:0000256" key="5">
    <source>
        <dbReference type="SAM" id="Phobius"/>
    </source>
</evidence>
<feature type="transmembrane region" description="Helical" evidence="5">
    <location>
        <begin position="96"/>
        <end position="115"/>
    </location>
</feature>
<dbReference type="InterPro" id="IPR018045">
    <property type="entry name" value="S04_transporter_CS"/>
</dbReference>
<feature type="transmembrane region" description="Helical" evidence="5">
    <location>
        <begin position="225"/>
        <end position="247"/>
    </location>
</feature>
<keyword evidence="3 5" id="KW-1133">Transmembrane helix</keyword>
<sequence>MIKEWRSVTLFQTIKNEWFSNMRGDVLSGVVVALALIPEAIAFSVIAGVDPTVGLYAAFCIAVTISFVGGRPGMISAATGAMALLMVTLVKDHGLQYLFAVTIVTGIVQIIFGVFKLSSFMKFVPKSVMSGFLNSLGILVFTAQLPHFKNATWQMYALVALGLAIIYLFPRITTALPSTLISIIIVTSIALMSGLQLKTVGDMGSLPKELPFFSIPNVPFTLETLAIILPYSVMLAVIGLLESLLTASVLDDMTHTESNKHKEARGQGIANVVAGFFGGMAGCAMIGQSVINIKSGGRGRLSTFVAGGFLIVLLFVLGDYVVHIPMAALVAVMIMVSIGTFDWNSVATIHKVPKGNAFVMIVTVVIVIITHNLGLGVIIGTIISAVLFVFNMAKIHVKHLYIENKKIYEIHGQLFFASTAEYINAFSYNEDVKEIEMNFTNAHVWDDSAVAAIDKVIMKYEQNGVKVRITGLNERSSKLVANLATYNKRIAS</sequence>
<feature type="transmembrane region" description="Helical" evidence="5">
    <location>
        <begin position="299"/>
        <end position="317"/>
    </location>
</feature>
<dbReference type="Gene3D" id="3.30.750.24">
    <property type="entry name" value="STAS domain"/>
    <property type="match status" value="1"/>
</dbReference>
<dbReference type="InterPro" id="IPR011547">
    <property type="entry name" value="SLC26A/SulP_dom"/>
</dbReference>
<evidence type="ECO:0000256" key="1">
    <source>
        <dbReference type="ARBA" id="ARBA00004141"/>
    </source>
</evidence>
<dbReference type="PANTHER" id="PTHR43310:SF1">
    <property type="entry name" value="SULFATE TRANSPORTER YBAR-RELATED"/>
    <property type="match status" value="1"/>
</dbReference>
<feature type="transmembrane region" description="Helical" evidence="5">
    <location>
        <begin position="26"/>
        <end position="47"/>
    </location>
</feature>
<dbReference type="PROSITE" id="PS50801">
    <property type="entry name" value="STAS"/>
    <property type="match status" value="1"/>
</dbReference>
<reference evidence="7 8" key="1">
    <citation type="submission" date="2019-10" db="EMBL/GenBank/DDBJ databases">
        <authorList>
            <person name="Karimi E."/>
        </authorList>
    </citation>
    <scope>NUCLEOTIDE SEQUENCE [LARGE SCALE GENOMIC DNA]</scope>
    <source>
        <strain evidence="7">Bacillus sp. 71</strain>
    </source>
</reference>
<dbReference type="InterPro" id="IPR002645">
    <property type="entry name" value="STAS_dom"/>
</dbReference>
<feature type="domain" description="STAS" evidence="6">
    <location>
        <begin position="395"/>
        <end position="492"/>
    </location>
</feature>